<proteinExistence type="inferred from homology"/>
<dbReference type="SUPFAM" id="SSF49354">
    <property type="entry name" value="PapD-like"/>
    <property type="match status" value="1"/>
</dbReference>
<dbReference type="PRINTS" id="PR00969">
    <property type="entry name" value="CHAPERONPILI"/>
</dbReference>
<comment type="caution">
    <text evidence="10">The sequence shown here is derived from an EMBL/GenBank/DDBJ whole genome shotgun (WGS) entry which is preliminary data.</text>
</comment>
<feature type="domain" description="Pili assembly chaperone N-terminal" evidence="8">
    <location>
        <begin position="32"/>
        <end position="152"/>
    </location>
</feature>
<dbReference type="InterPro" id="IPR016148">
    <property type="entry name" value="Pili_assmbl_chaperone_C"/>
</dbReference>
<dbReference type="GO" id="GO:0030288">
    <property type="term" value="C:outer membrane-bounded periplasmic space"/>
    <property type="evidence" value="ECO:0007669"/>
    <property type="project" value="InterPro"/>
</dbReference>
<dbReference type="InterPro" id="IPR008962">
    <property type="entry name" value="PapD-like_sf"/>
</dbReference>
<evidence type="ECO:0000256" key="7">
    <source>
        <dbReference type="SAM" id="SignalP"/>
    </source>
</evidence>
<keyword evidence="5" id="KW-0574">Periplasm</keyword>
<dbReference type="PANTHER" id="PTHR30251:SF11">
    <property type="entry name" value="CHAPERONE PROTEIN FIMC-RELATED"/>
    <property type="match status" value="1"/>
</dbReference>
<dbReference type="InterPro" id="IPR001829">
    <property type="entry name" value="Pili_assmbl_chaperone_bac"/>
</dbReference>
<dbReference type="GO" id="GO:0071555">
    <property type="term" value="P:cell wall organization"/>
    <property type="evidence" value="ECO:0007669"/>
    <property type="project" value="InterPro"/>
</dbReference>
<evidence type="ECO:0000256" key="6">
    <source>
        <dbReference type="ARBA" id="ARBA00023186"/>
    </source>
</evidence>
<evidence type="ECO:0000256" key="5">
    <source>
        <dbReference type="ARBA" id="ARBA00022764"/>
    </source>
</evidence>
<evidence type="ECO:0000256" key="1">
    <source>
        <dbReference type="ARBA" id="ARBA00004418"/>
    </source>
</evidence>
<feature type="signal peptide" evidence="7">
    <location>
        <begin position="1"/>
        <end position="26"/>
    </location>
</feature>
<dbReference type="AlphaFoldDB" id="A0A9X8VIC3"/>
<dbReference type="Pfam" id="PF02753">
    <property type="entry name" value="PapD_C"/>
    <property type="match status" value="1"/>
</dbReference>
<evidence type="ECO:0000259" key="8">
    <source>
        <dbReference type="Pfam" id="PF00345"/>
    </source>
</evidence>
<evidence type="ECO:0000256" key="4">
    <source>
        <dbReference type="ARBA" id="ARBA00022729"/>
    </source>
</evidence>
<evidence type="ECO:0000313" key="10">
    <source>
        <dbReference type="EMBL" id="TFV05338.1"/>
    </source>
</evidence>
<dbReference type="EMBL" id="SPSG01001426">
    <property type="protein sequence ID" value="TFV05338.1"/>
    <property type="molecule type" value="Genomic_DNA"/>
</dbReference>
<evidence type="ECO:0000256" key="2">
    <source>
        <dbReference type="ARBA" id="ARBA00007399"/>
    </source>
</evidence>
<dbReference type="Gene3D" id="2.60.40.10">
    <property type="entry name" value="Immunoglobulins"/>
    <property type="match status" value="2"/>
</dbReference>
<keyword evidence="4 7" id="KW-0732">Signal</keyword>
<protein>
    <submittedName>
        <fullName evidence="10">Molecular chaperone</fullName>
    </submittedName>
</protein>
<dbReference type="InterPro" id="IPR013783">
    <property type="entry name" value="Ig-like_fold"/>
</dbReference>
<keyword evidence="3" id="KW-1029">Fimbrium biogenesis</keyword>
<evidence type="ECO:0000256" key="3">
    <source>
        <dbReference type="ARBA" id="ARBA00022558"/>
    </source>
</evidence>
<sequence>MNKLRIEAFWALCLLFILSILPQADAADKTGGVSLGATRVIFQAGAGKGEAGITMNNTSATPFLVQSWVEPFSPKDPQSKKFIVTPPLYRQEKGSMRLRIVPVASDFDKNKESVFMLNVKTIPISNKVKKGANVVQFAYLMKVKLFYRPDGLTGKAADAFEKLTFSRSANTLTVTNPTPYFVTFMDITAGSSKVADVTHMVPPLGKQSYTLPAGAGDTIKYRTINDFGGITAERTVSL</sequence>
<gene>
    <name evidence="10" type="ORF">E0L31_11525</name>
</gene>
<keyword evidence="6" id="KW-0143">Chaperone</keyword>
<reference evidence="10" key="1">
    <citation type="submission" date="2019-03" db="EMBL/GenBank/DDBJ databases">
        <title>Serratia marcescens strain N2 draft genome.</title>
        <authorList>
            <person name="Yassin A."/>
            <person name="El-Kenawy N."/>
            <person name="Youssef N.H."/>
        </authorList>
    </citation>
    <scope>NUCLEOTIDE SEQUENCE [LARGE SCALE GENOMIC DNA]</scope>
    <source>
        <strain evidence="10">N2</strain>
    </source>
</reference>
<accession>A0A9X8VIC3</accession>
<dbReference type="InterPro" id="IPR016147">
    <property type="entry name" value="Pili_assmbl_chaperone_N"/>
</dbReference>
<organism evidence="10">
    <name type="scientific">Serratia marcescens</name>
    <dbReference type="NCBI Taxonomy" id="615"/>
    <lineage>
        <taxon>Bacteria</taxon>
        <taxon>Pseudomonadati</taxon>
        <taxon>Pseudomonadota</taxon>
        <taxon>Gammaproteobacteria</taxon>
        <taxon>Enterobacterales</taxon>
        <taxon>Yersiniaceae</taxon>
        <taxon>Serratia</taxon>
    </lineage>
</organism>
<evidence type="ECO:0000259" key="9">
    <source>
        <dbReference type="Pfam" id="PF02753"/>
    </source>
</evidence>
<dbReference type="InterPro" id="IPR036316">
    <property type="entry name" value="Pili_assmbl_chap_C_dom_sf"/>
</dbReference>
<dbReference type="Pfam" id="PF00345">
    <property type="entry name" value="PapD_N"/>
    <property type="match status" value="1"/>
</dbReference>
<comment type="subcellular location">
    <subcellularLocation>
        <location evidence="1">Periplasm</location>
    </subcellularLocation>
</comment>
<feature type="chain" id="PRO_5040942289" evidence="7">
    <location>
        <begin position="27"/>
        <end position="238"/>
    </location>
</feature>
<comment type="similarity">
    <text evidence="2">Belongs to the periplasmic pilus chaperone family.</text>
</comment>
<dbReference type="SUPFAM" id="SSF49584">
    <property type="entry name" value="Periplasmic chaperone C-domain"/>
    <property type="match status" value="1"/>
</dbReference>
<dbReference type="InterPro" id="IPR050643">
    <property type="entry name" value="Periplasmic_pilus_chap"/>
</dbReference>
<dbReference type="PANTHER" id="PTHR30251">
    <property type="entry name" value="PILUS ASSEMBLY CHAPERONE"/>
    <property type="match status" value="1"/>
</dbReference>
<dbReference type="RefSeq" id="WP_212563332.1">
    <property type="nucleotide sequence ID" value="NZ_SPSG02000056.1"/>
</dbReference>
<feature type="domain" description="Pili assembly chaperone C-terminal" evidence="9">
    <location>
        <begin position="174"/>
        <end position="231"/>
    </location>
</feature>
<name>A0A9X8VIC3_SERMA</name>